<sequence>MELIMYLVDAFSDKKFSGNPAGVIPDGKELSDEKMQKIARELNLSETAFIQKIDEENYKVRFFTPLQEVDLCGHATIATFYTLIEKGYINALDNGKKRYYQHTRAGKLYIDVYCKDGKIGKVIMEQKKPEIIEKNIDIDELSSAMNINKVDIGIGAKKFNPKVISTGLPDIIVPVKNKKILDNLKIDKEKVKLLSEKLNVTGIHVFAIENDDIYSRNFAPLVGIDEEAATGTANGALFYYLRKNKLTDKTEIIVNQGESLNRPSKIICKLGNSTDVIEVGGVASIVLEGIIHP</sequence>
<dbReference type="InterPro" id="IPR003719">
    <property type="entry name" value="Phenazine_PhzF-like"/>
</dbReference>
<evidence type="ECO:0000256" key="1">
    <source>
        <dbReference type="PIRSR" id="PIRSR016184-1"/>
    </source>
</evidence>
<dbReference type="AlphaFoldDB" id="A0A845R3W0"/>
<dbReference type="SUPFAM" id="SSF54506">
    <property type="entry name" value="Diaminopimelate epimerase-like"/>
    <property type="match status" value="1"/>
</dbReference>
<dbReference type="RefSeq" id="WP_160198588.1">
    <property type="nucleotide sequence ID" value="NZ_QXXA01000020.1"/>
</dbReference>
<keyword evidence="3" id="KW-1185">Reference proteome</keyword>
<evidence type="ECO:0000313" key="3">
    <source>
        <dbReference type="Proteomes" id="UP000467132"/>
    </source>
</evidence>
<feature type="active site" evidence="1">
    <location>
        <position position="46"/>
    </location>
</feature>
<dbReference type="Proteomes" id="UP000467132">
    <property type="component" value="Unassembled WGS sequence"/>
</dbReference>
<protein>
    <submittedName>
        <fullName evidence="2">PhzF family phenazine biosynthesis protein</fullName>
    </submittedName>
</protein>
<dbReference type="PANTHER" id="PTHR13774">
    <property type="entry name" value="PHENAZINE BIOSYNTHESIS PROTEIN"/>
    <property type="match status" value="1"/>
</dbReference>
<dbReference type="EMBL" id="QXXA01000020">
    <property type="protein sequence ID" value="NBI08122.1"/>
    <property type="molecule type" value="Genomic_DNA"/>
</dbReference>
<name>A0A845R3W0_9CLOT</name>
<evidence type="ECO:0000313" key="2">
    <source>
        <dbReference type="EMBL" id="NBI08122.1"/>
    </source>
</evidence>
<dbReference type="GO" id="GO:0016853">
    <property type="term" value="F:isomerase activity"/>
    <property type="evidence" value="ECO:0007669"/>
    <property type="project" value="TreeGrafter"/>
</dbReference>
<dbReference type="Pfam" id="PF02567">
    <property type="entry name" value="PhzC-PhzF"/>
    <property type="match status" value="1"/>
</dbReference>
<dbReference type="NCBIfam" id="TIGR00654">
    <property type="entry name" value="PhzF_family"/>
    <property type="match status" value="1"/>
</dbReference>
<reference evidence="2 3" key="1">
    <citation type="submission" date="2018-08" db="EMBL/GenBank/DDBJ databases">
        <title>Murine metabolic-syndrome-specific gut microbial biobank.</title>
        <authorList>
            <person name="Liu C."/>
        </authorList>
    </citation>
    <scope>NUCLEOTIDE SEQUENCE [LARGE SCALE GENOMIC DNA]</scope>
    <source>
        <strain evidence="2 3">583</strain>
    </source>
</reference>
<proteinExistence type="predicted"/>
<comment type="caution">
    <text evidence="2">The sequence shown here is derived from an EMBL/GenBank/DDBJ whole genome shotgun (WGS) entry which is preliminary data.</text>
</comment>
<accession>A0A845R3W0</accession>
<dbReference type="Gene3D" id="3.10.310.10">
    <property type="entry name" value="Diaminopimelate Epimerase, Chain A, domain 1"/>
    <property type="match status" value="2"/>
</dbReference>
<dbReference type="GO" id="GO:0005737">
    <property type="term" value="C:cytoplasm"/>
    <property type="evidence" value="ECO:0007669"/>
    <property type="project" value="TreeGrafter"/>
</dbReference>
<dbReference type="OrthoDB" id="9788221at2"/>
<gene>
    <name evidence="2" type="ORF">D3Z33_14785</name>
</gene>
<organism evidence="2 3">
    <name type="scientific">Senegalia massiliensis</name>
    <dbReference type="NCBI Taxonomy" id="1720316"/>
    <lineage>
        <taxon>Bacteria</taxon>
        <taxon>Bacillati</taxon>
        <taxon>Bacillota</taxon>
        <taxon>Clostridia</taxon>
        <taxon>Eubacteriales</taxon>
        <taxon>Clostridiaceae</taxon>
        <taxon>Senegalia</taxon>
    </lineage>
</organism>
<dbReference type="PIRSF" id="PIRSF016184">
    <property type="entry name" value="PhzC_PhzF"/>
    <property type="match status" value="1"/>
</dbReference>